<proteinExistence type="predicted"/>
<evidence type="ECO:0000313" key="2">
    <source>
        <dbReference type="Proteomes" id="UP000823631"/>
    </source>
</evidence>
<comment type="caution">
    <text evidence="1">The sequence shown here is derived from an EMBL/GenBank/DDBJ whole genome shotgun (WGS) entry which is preliminary data.</text>
</comment>
<reference evidence="1" key="2">
    <citation type="journal article" date="2021" name="PeerJ">
        <title>Extensive microbial diversity within the chicken gut microbiome revealed by metagenomics and culture.</title>
        <authorList>
            <person name="Gilroy R."/>
            <person name="Ravi A."/>
            <person name="Getino M."/>
            <person name="Pursley I."/>
            <person name="Horton D.L."/>
            <person name="Alikhan N.F."/>
            <person name="Baker D."/>
            <person name="Gharbi K."/>
            <person name="Hall N."/>
            <person name="Watson M."/>
            <person name="Adriaenssens E.M."/>
            <person name="Foster-Nyarko E."/>
            <person name="Jarju S."/>
            <person name="Secka A."/>
            <person name="Antonio M."/>
            <person name="Oren A."/>
            <person name="Chaudhuri R.R."/>
            <person name="La Ragione R."/>
            <person name="Hildebrand F."/>
            <person name="Pallen M.J."/>
        </authorList>
    </citation>
    <scope>NUCLEOTIDE SEQUENCE</scope>
    <source>
        <strain evidence="1">17213</strain>
    </source>
</reference>
<accession>A0A9D9DC92</accession>
<dbReference type="Pfam" id="PF06996">
    <property type="entry name" value="T6SS_TssG"/>
    <property type="match status" value="1"/>
</dbReference>
<dbReference type="EMBL" id="JADINH010000167">
    <property type="protein sequence ID" value="MBO8416282.1"/>
    <property type="molecule type" value="Genomic_DNA"/>
</dbReference>
<dbReference type="AlphaFoldDB" id="A0A9D9DC92"/>
<organism evidence="1 2">
    <name type="scientific">Candidatus Avisuccinivibrio stercorigallinarum</name>
    <dbReference type="NCBI Taxonomy" id="2840704"/>
    <lineage>
        <taxon>Bacteria</taxon>
        <taxon>Pseudomonadati</taxon>
        <taxon>Pseudomonadota</taxon>
        <taxon>Gammaproteobacteria</taxon>
        <taxon>Aeromonadales</taxon>
        <taxon>Succinivibrionaceae</taxon>
        <taxon>Succinivibrionaceae incertae sedis</taxon>
        <taxon>Candidatus Avisuccinivibrio</taxon>
    </lineage>
</organism>
<protein>
    <submittedName>
        <fullName evidence="1">Type VI secretion system baseplate subunit TssG</fullName>
    </submittedName>
</protein>
<reference evidence="1" key="1">
    <citation type="submission" date="2020-10" db="EMBL/GenBank/DDBJ databases">
        <authorList>
            <person name="Gilroy R."/>
        </authorList>
    </citation>
    <scope>NUCLEOTIDE SEQUENCE</scope>
    <source>
        <strain evidence="1">17213</strain>
    </source>
</reference>
<feature type="non-terminal residue" evidence="1">
    <location>
        <position position="1"/>
    </location>
</feature>
<dbReference type="Proteomes" id="UP000823631">
    <property type="component" value="Unassembled WGS sequence"/>
</dbReference>
<sequence>HYYSCTQALRLTLPAQPFEHARHFLPGGAHYARLLALLRIYLDRPLTVYFEVGIKGESIPPLYLGGSFHLGHSSFLLQGSCPAERTVRLKLNLKTQRQHV</sequence>
<gene>
    <name evidence="1" type="ORF">IAB19_07890</name>
</gene>
<name>A0A9D9DC92_9GAMM</name>
<dbReference type="InterPro" id="IPR010732">
    <property type="entry name" value="T6SS_TssG-like"/>
</dbReference>
<evidence type="ECO:0000313" key="1">
    <source>
        <dbReference type="EMBL" id="MBO8416282.1"/>
    </source>
</evidence>